<dbReference type="PANTHER" id="PTHR11895">
    <property type="entry name" value="TRANSAMIDASE"/>
    <property type="match status" value="1"/>
</dbReference>
<dbReference type="InterPro" id="IPR036928">
    <property type="entry name" value="AS_sf"/>
</dbReference>
<dbReference type="Pfam" id="PF01425">
    <property type="entry name" value="Amidase"/>
    <property type="match status" value="1"/>
</dbReference>
<accession>A0ABZ0LKS8</accession>
<dbReference type="RefSeq" id="WP_318100333.1">
    <property type="nucleotide sequence ID" value="NZ_CP137573.1"/>
</dbReference>
<dbReference type="Gene3D" id="3.90.1300.10">
    <property type="entry name" value="Amidase signature (AS) domain"/>
    <property type="match status" value="1"/>
</dbReference>
<dbReference type="InterPro" id="IPR020556">
    <property type="entry name" value="Amidase_CS"/>
</dbReference>
<proteinExistence type="inferred from homology"/>
<evidence type="ECO:0000256" key="1">
    <source>
        <dbReference type="ARBA" id="ARBA00009199"/>
    </source>
</evidence>
<gene>
    <name evidence="3" type="ORF">R2D22_01355</name>
</gene>
<name>A0ABZ0LKS8_9ACTN</name>
<dbReference type="PANTHER" id="PTHR11895:SF7">
    <property type="entry name" value="GLUTAMYL-TRNA(GLN) AMIDOTRANSFERASE SUBUNIT A, MITOCHONDRIAL"/>
    <property type="match status" value="1"/>
</dbReference>
<comment type="similarity">
    <text evidence="1">Belongs to the amidase family.</text>
</comment>
<protein>
    <submittedName>
        <fullName evidence="3">Amidase</fullName>
    </submittedName>
</protein>
<dbReference type="PROSITE" id="PS00571">
    <property type="entry name" value="AMIDASES"/>
    <property type="match status" value="1"/>
</dbReference>
<sequence>MRYEEYRRFDAVGLAELVARREVSAQELLDVAVERAEAVNGRLNAIVRPLHELAREQAGGELGGPFAGVPFLIKDLLQDYAGVPTGSGSRAARRHIPARHSEAVRRWLDAGLVVFGKTNTPEFGLKSITEPEVDGPTRNPWHLDHTPGGSSGGSAAAVAAGIVPVAGGNDGGGSIRIPAACCHLFGLKPGRGVVPAGPAYAEYEQGLATDGVLSRTVRDTAAMLDVLTTGDDLGGPYLAARPEASYAELAQRPPGRLRVGFTTRSPIGTPVAPEAVAAVEDMVALLTKLGHDVEPAEPEVDGEALTLDFLTAWYAGTAATVGELRRTAGARAKDFETDTLLLAAVGRSMRAPEYHLANHRRNEHSRALTAFHERYDLLLTPTLAEPPVRIGALDTPAFVKAAGQVVMRLGLVGQLARTGLWKQVILTNLATVPFTQLANMTGRPAMSVPGYRTPQGLPLGVQFVAPLGGEARLLSLATQLETERPWAQEEPPLQP</sequence>
<organism evidence="3 4">
    <name type="scientific">Streptomyces solicathayae</name>
    <dbReference type="NCBI Taxonomy" id="3081768"/>
    <lineage>
        <taxon>Bacteria</taxon>
        <taxon>Bacillati</taxon>
        <taxon>Actinomycetota</taxon>
        <taxon>Actinomycetes</taxon>
        <taxon>Kitasatosporales</taxon>
        <taxon>Streptomycetaceae</taxon>
        <taxon>Streptomyces</taxon>
    </lineage>
</organism>
<dbReference type="InterPro" id="IPR023631">
    <property type="entry name" value="Amidase_dom"/>
</dbReference>
<dbReference type="SUPFAM" id="SSF75304">
    <property type="entry name" value="Amidase signature (AS) enzymes"/>
    <property type="match status" value="1"/>
</dbReference>
<reference evidence="3 4" key="1">
    <citation type="submission" date="2023-10" db="EMBL/GenBank/DDBJ databases">
        <title>The genome sequence of Streptomyces sp. HUAS YS2.</title>
        <authorList>
            <person name="Mo P."/>
        </authorList>
    </citation>
    <scope>NUCLEOTIDE SEQUENCE [LARGE SCALE GENOMIC DNA]</scope>
    <source>
        <strain evidence="3 4">HUAS YS2</strain>
    </source>
</reference>
<evidence type="ECO:0000259" key="2">
    <source>
        <dbReference type="Pfam" id="PF01425"/>
    </source>
</evidence>
<feature type="domain" description="Amidase" evidence="2">
    <location>
        <begin position="27"/>
        <end position="474"/>
    </location>
</feature>
<evidence type="ECO:0000313" key="3">
    <source>
        <dbReference type="EMBL" id="WOX20110.1"/>
    </source>
</evidence>
<evidence type="ECO:0000313" key="4">
    <source>
        <dbReference type="Proteomes" id="UP001301731"/>
    </source>
</evidence>
<dbReference type="Proteomes" id="UP001301731">
    <property type="component" value="Chromosome"/>
</dbReference>
<dbReference type="EMBL" id="CP137573">
    <property type="protein sequence ID" value="WOX20110.1"/>
    <property type="molecule type" value="Genomic_DNA"/>
</dbReference>
<dbReference type="InterPro" id="IPR000120">
    <property type="entry name" value="Amidase"/>
</dbReference>
<keyword evidence="4" id="KW-1185">Reference proteome</keyword>